<dbReference type="Pfam" id="PF00571">
    <property type="entry name" value="CBS"/>
    <property type="match status" value="2"/>
</dbReference>
<dbReference type="GO" id="GO:0003677">
    <property type="term" value="F:DNA binding"/>
    <property type="evidence" value="ECO:0007669"/>
    <property type="project" value="InterPro"/>
</dbReference>
<evidence type="ECO:0000259" key="5">
    <source>
        <dbReference type="PROSITE" id="PS51371"/>
    </source>
</evidence>
<feature type="domain" description="CBS" evidence="5">
    <location>
        <begin position="70"/>
        <end position="126"/>
    </location>
</feature>
<dbReference type="PROSITE" id="PS51371">
    <property type="entry name" value="CBS"/>
    <property type="match status" value="2"/>
</dbReference>
<dbReference type="PANTHER" id="PTHR43080:SF4">
    <property type="entry name" value="CRO-LIKE PROTEIN"/>
    <property type="match status" value="1"/>
</dbReference>
<dbReference type="Gene3D" id="3.10.580.10">
    <property type="entry name" value="CBS-domain"/>
    <property type="match status" value="1"/>
</dbReference>
<proteinExistence type="predicted"/>
<dbReference type="GO" id="GO:0009086">
    <property type="term" value="P:methionine biosynthetic process"/>
    <property type="evidence" value="ECO:0007669"/>
    <property type="project" value="UniProtKB-KW"/>
</dbReference>
<gene>
    <name evidence="6" type="ORF">CUJ86_07035</name>
</gene>
<accession>A0A483CRZ2</accession>
<keyword evidence="2" id="KW-0486">Methionine biosynthesis</keyword>
<evidence type="ECO:0000256" key="2">
    <source>
        <dbReference type="ARBA" id="ARBA00023167"/>
    </source>
</evidence>
<evidence type="ECO:0000313" key="6">
    <source>
        <dbReference type="EMBL" id="TAJ43815.1"/>
    </source>
</evidence>
<evidence type="ECO:0000259" key="4">
    <source>
        <dbReference type="PROSITE" id="PS50943"/>
    </source>
</evidence>
<dbReference type="SUPFAM" id="SSF54631">
    <property type="entry name" value="CBS-domain pair"/>
    <property type="match status" value="1"/>
</dbReference>
<evidence type="ECO:0000313" key="7">
    <source>
        <dbReference type="Proteomes" id="UP000292580"/>
    </source>
</evidence>
<reference evidence="6 7" key="1">
    <citation type="submission" date="2017-11" db="EMBL/GenBank/DDBJ databases">
        <title>Isolation and Characterization of Methanofollis Species from Methane Seep Offshore SW Taiwan.</title>
        <authorList>
            <person name="Teng N.-H."/>
            <person name="Lai M.-C."/>
            <person name="Chen S.-C."/>
        </authorList>
    </citation>
    <scope>NUCLEOTIDE SEQUENCE [LARGE SCALE GENOMIC DNA]</scope>
    <source>
        <strain evidence="6 7">FWC-SCC2</strain>
    </source>
</reference>
<dbReference type="InterPro" id="IPR051257">
    <property type="entry name" value="Diverse_CBS-Domain"/>
</dbReference>
<comment type="caution">
    <text evidence="6">The sequence shown here is derived from an EMBL/GenBank/DDBJ whole genome shotgun (WGS) entry which is preliminary data.</text>
</comment>
<evidence type="ECO:0000256" key="3">
    <source>
        <dbReference type="PROSITE-ProRule" id="PRU00703"/>
    </source>
</evidence>
<dbReference type="SMART" id="SM00116">
    <property type="entry name" value="CBS"/>
    <property type="match status" value="2"/>
</dbReference>
<keyword evidence="2" id="KW-0028">Amino-acid biosynthesis</keyword>
<dbReference type="InterPro" id="IPR001387">
    <property type="entry name" value="Cro/C1-type_HTH"/>
</dbReference>
<dbReference type="Proteomes" id="UP000292580">
    <property type="component" value="Unassembled WGS sequence"/>
</dbReference>
<dbReference type="InterPro" id="IPR000644">
    <property type="entry name" value="CBS_dom"/>
</dbReference>
<dbReference type="EMBL" id="PGCL01000003">
    <property type="protein sequence ID" value="TAJ43815.1"/>
    <property type="molecule type" value="Genomic_DNA"/>
</dbReference>
<name>A0A483CRZ2_9EURY</name>
<dbReference type="RefSeq" id="WP_130646869.1">
    <property type="nucleotide sequence ID" value="NZ_PGCL01000003.1"/>
</dbReference>
<sequence length="184" mass="19927">MYIPTPAELKAKRIMLGLRQADVARKAGISQSMVARIESGTVDPRVSTLNKIIHVLKVAERPTMTAREVMHAPVHSVSPRDAITTAVAIMETEDVSQIPVIENGIPVGCVSESAIVNAIEQIGIARAHTRKVKDFMESGFPTVPPDVDIETVVHLLQQHHAVLVLGEGTVQGVITKHDLIMLIV</sequence>
<keyword evidence="7" id="KW-1185">Reference proteome</keyword>
<dbReference type="PROSITE" id="PS50943">
    <property type="entry name" value="HTH_CROC1"/>
    <property type="match status" value="1"/>
</dbReference>
<dbReference type="InterPro" id="IPR010982">
    <property type="entry name" value="Lambda_DNA-bd_dom_sf"/>
</dbReference>
<dbReference type="SUPFAM" id="SSF47413">
    <property type="entry name" value="lambda repressor-like DNA-binding domains"/>
    <property type="match status" value="1"/>
</dbReference>
<dbReference type="PANTHER" id="PTHR43080">
    <property type="entry name" value="CBS DOMAIN-CONTAINING PROTEIN CBSX3, MITOCHONDRIAL"/>
    <property type="match status" value="1"/>
</dbReference>
<organism evidence="6 7">
    <name type="scientific">Methanofollis fontis</name>
    <dbReference type="NCBI Taxonomy" id="2052832"/>
    <lineage>
        <taxon>Archaea</taxon>
        <taxon>Methanobacteriati</taxon>
        <taxon>Methanobacteriota</taxon>
        <taxon>Stenosarchaea group</taxon>
        <taxon>Methanomicrobia</taxon>
        <taxon>Methanomicrobiales</taxon>
        <taxon>Methanomicrobiaceae</taxon>
        <taxon>Methanofollis</taxon>
    </lineage>
</organism>
<protein>
    <submittedName>
        <fullName evidence="6">Transcriptional regulator</fullName>
    </submittedName>
</protein>
<dbReference type="OrthoDB" id="30763at2157"/>
<dbReference type="InterPro" id="IPR046342">
    <property type="entry name" value="CBS_dom_sf"/>
</dbReference>
<dbReference type="Gene3D" id="1.10.260.40">
    <property type="entry name" value="lambda repressor-like DNA-binding domains"/>
    <property type="match status" value="1"/>
</dbReference>
<dbReference type="AlphaFoldDB" id="A0A483CRZ2"/>
<dbReference type="InterPro" id="IPR017158">
    <property type="entry name" value="Tscrpt-reg_CBS-contain_prd"/>
</dbReference>
<dbReference type="PIRSF" id="PIRSF037253">
    <property type="entry name" value="HTH_CBS_prd"/>
    <property type="match status" value="1"/>
</dbReference>
<dbReference type="CDD" id="cd00093">
    <property type="entry name" value="HTH_XRE"/>
    <property type="match status" value="1"/>
</dbReference>
<feature type="domain" description="HTH cro/C1-type" evidence="4">
    <location>
        <begin position="9"/>
        <end position="61"/>
    </location>
</feature>
<dbReference type="SMART" id="SM00530">
    <property type="entry name" value="HTH_XRE"/>
    <property type="match status" value="1"/>
</dbReference>
<dbReference type="Pfam" id="PF01381">
    <property type="entry name" value="HTH_3"/>
    <property type="match status" value="1"/>
</dbReference>
<keyword evidence="1 3" id="KW-0129">CBS domain</keyword>
<evidence type="ECO:0000256" key="1">
    <source>
        <dbReference type="ARBA" id="ARBA00023122"/>
    </source>
</evidence>
<feature type="domain" description="CBS" evidence="5">
    <location>
        <begin position="136"/>
        <end position="184"/>
    </location>
</feature>